<feature type="region of interest" description="Disordered" evidence="1">
    <location>
        <begin position="902"/>
        <end position="956"/>
    </location>
</feature>
<sequence length="956" mass="105583">MSHMQAPNRKPPILPLSGHRRIFCILFSLHPAPLRRLDSHPLMPQRNRHQDLDFEIHVDPSSASEPADEKLPTMEHEDVACAKEVTHDEQGSRASVGQDDTIANNEDIMQSVEEADADDTPAEDSLLSTENLQPTVEEIVDDPEDDSVLDRNVWAEEDGPDSRRESASSNMEDSDGDLERRHSMRTEALIHAAAKNIVEDVADTPRDSIQSAASAPEEEEEASFVSESYTESHRQSLGAESEAGQSQVSEEDHAAHTAHADEGGDSSSHHEHEDDVFSDNSPRSSMGSMSEADREGAKQISPPKTRTARISDIPQSDADEEFVPTIRGTRRPTFRSPSSVMAMQMSSPPASATGTPRSSRRTPRSTVSRLGSPSVSAQYSPRKTKTPPRFKRNTPPLVLLHVTVLPPRWVWGHVLDNAQPSELSPEGKTLWESWNQLQDRTADTISDRGILLPHPQNDYEVLEERLLETLDLPLRRRARILECGHYLGPSNEMSLSEEIESEDEDYYDEHGSPRQSMMEQTHWCKTCSSQIRYDSLGDGKVYRVKVYASNGLMRAGAWEACWKDMERVDVELEPIIDSKLQEELTCLAAEQERALEMEEEAAAAAAAAVDEEIQRHEEAEAAERSYMPEDMDTSVHVEEPPQPEIHVESSPPCENDCEMGDEEKLREVYGSSPPPQPESSSIPQRRSSDFAPQETPVSPSVEALERREERRESRQQACKGSSLPELVFEAVKVLMQDQRNVLIGLLSLVVLMLAVRSASTPTDVGAKAVIPEPVAQVVVEKPVESASGIVDPPKVDAEETTAREAINVQITESVQASSTTQVSETSLNDVPMSTIEITRTVTQERTETRTETMIETTTATKFETITEMVPQTITETMAETITQTMSETITETMVETVTVEALPTETPKDVPDIEETEVVGEEAMPEEVAAGNEDEGGDGSGDGSGDEGGDEYGEEL</sequence>
<feature type="compositionally biased region" description="Acidic residues" evidence="1">
    <location>
        <begin position="912"/>
        <end position="925"/>
    </location>
</feature>
<protein>
    <recommendedName>
        <fullName evidence="4">Pathway-specific nitrogen regulator</fullName>
    </recommendedName>
</protein>
<proteinExistence type="predicted"/>
<name>A0A014QVU6_9HYPO</name>
<comment type="caution">
    <text evidence="2">The sequence shown here is derived from an EMBL/GenBank/DDBJ whole genome shotgun (WGS) entry which is preliminary data.</text>
</comment>
<feature type="compositionally biased region" description="Polar residues" evidence="1">
    <location>
        <begin position="371"/>
        <end position="381"/>
    </location>
</feature>
<feature type="region of interest" description="Disordered" evidence="1">
    <location>
        <begin position="115"/>
        <end position="392"/>
    </location>
</feature>
<dbReference type="eggNOG" id="ENOG502SAW3">
    <property type="taxonomic scope" value="Eukaryota"/>
</dbReference>
<feature type="compositionally biased region" description="Basic and acidic residues" evidence="1">
    <location>
        <begin position="703"/>
        <end position="714"/>
    </location>
</feature>
<feature type="region of interest" description="Disordered" evidence="1">
    <location>
        <begin position="606"/>
        <end position="719"/>
    </location>
</feature>
<gene>
    <name evidence="2" type="ORF">X797_008973</name>
</gene>
<feature type="compositionally biased region" description="Basic and acidic residues" evidence="1">
    <location>
        <begin position="250"/>
        <end position="275"/>
    </location>
</feature>
<organism evidence="2 3">
    <name type="scientific">Metarhizium robertsii</name>
    <dbReference type="NCBI Taxonomy" id="568076"/>
    <lineage>
        <taxon>Eukaryota</taxon>
        <taxon>Fungi</taxon>
        <taxon>Dikarya</taxon>
        <taxon>Ascomycota</taxon>
        <taxon>Pezizomycotina</taxon>
        <taxon>Sordariomycetes</taxon>
        <taxon>Hypocreomycetidae</taxon>
        <taxon>Hypocreales</taxon>
        <taxon>Clavicipitaceae</taxon>
        <taxon>Metarhizium</taxon>
    </lineage>
</organism>
<dbReference type="HOGENOM" id="CLU_006185_1_0_1"/>
<dbReference type="EMBL" id="JELW01000031">
    <property type="protein sequence ID" value="EXU97974.1"/>
    <property type="molecule type" value="Genomic_DNA"/>
</dbReference>
<feature type="compositionally biased region" description="Polar residues" evidence="1">
    <location>
        <begin position="335"/>
        <end position="349"/>
    </location>
</feature>
<feature type="compositionally biased region" description="Acidic residues" evidence="1">
    <location>
        <begin position="138"/>
        <end position="147"/>
    </location>
</feature>
<feature type="compositionally biased region" description="Basic residues" evidence="1">
    <location>
        <begin position="382"/>
        <end position="392"/>
    </location>
</feature>
<feature type="compositionally biased region" description="Basic and acidic residues" evidence="1">
    <location>
        <begin position="612"/>
        <end position="639"/>
    </location>
</feature>
<evidence type="ECO:0000256" key="1">
    <source>
        <dbReference type="SAM" id="MobiDB-lite"/>
    </source>
</evidence>
<dbReference type="Proteomes" id="UP000030151">
    <property type="component" value="Unassembled WGS sequence"/>
</dbReference>
<accession>A0A014QVU6</accession>
<evidence type="ECO:0000313" key="3">
    <source>
        <dbReference type="Proteomes" id="UP000030151"/>
    </source>
</evidence>
<dbReference type="AlphaFoldDB" id="A0A014QVU6"/>
<reference evidence="2 3" key="1">
    <citation type="submission" date="2014-02" db="EMBL/GenBank/DDBJ databases">
        <title>The genome sequence of the entomopathogenic fungus Metarhizium robertsii ARSEF 2575.</title>
        <authorList>
            <person name="Giuliano Garisto Donzelli B."/>
            <person name="Roe B.A."/>
            <person name="Macmil S.L."/>
            <person name="Krasnoff S.B."/>
            <person name="Gibson D.M."/>
        </authorList>
    </citation>
    <scope>NUCLEOTIDE SEQUENCE [LARGE SCALE GENOMIC DNA]</scope>
    <source>
        <strain evidence="2 3">ARSEF 2575</strain>
    </source>
</reference>
<feature type="compositionally biased region" description="Polar residues" evidence="1">
    <location>
        <begin position="278"/>
        <end position="288"/>
    </location>
</feature>
<evidence type="ECO:0008006" key="4">
    <source>
        <dbReference type="Google" id="ProtNLM"/>
    </source>
</evidence>
<dbReference type="OrthoDB" id="5369448at2759"/>
<feature type="compositionally biased region" description="Acidic residues" evidence="1">
    <location>
        <begin position="944"/>
        <end position="956"/>
    </location>
</feature>
<evidence type="ECO:0000313" key="2">
    <source>
        <dbReference type="EMBL" id="EXU97974.1"/>
    </source>
</evidence>